<dbReference type="SUPFAM" id="SSF51658">
    <property type="entry name" value="Xylose isomerase-like"/>
    <property type="match status" value="1"/>
</dbReference>
<sequence>MSLRLGLQLFSVRDSLKKDFVGTLEQISKIGYQNLEFYFNNKDNFKEQADNLEADQLKKILDNLGLNAVSAHFNPTFWDSKKTLFEFIKYVKTLGISRLGVAIAFFKNRNDVLHLANQLNTVGKTLQENGITLYYHNHFQEFQQFKGESVLSTLLEQTEPDLVKVEFDTYWAIRAGVDPIPYIKKLGERCGMLHQKDLPPHIQSVNLFEKIGYDTEITMKILQENVKKDEFTETGSGIMDIPSIIEAFNKTQQIQYIFVEQDQTLKDPIQSITISFDYMSRLIENFDSNQTKNML</sequence>
<dbReference type="OrthoDB" id="9798407at2"/>
<comment type="caution">
    <text evidence="2">The sequence shown here is derived from an EMBL/GenBank/DDBJ whole genome shotgun (WGS) entry which is preliminary data.</text>
</comment>
<dbReference type="InterPro" id="IPR050312">
    <property type="entry name" value="IolE/XylAMocC-like"/>
</dbReference>
<dbReference type="PANTHER" id="PTHR12110">
    <property type="entry name" value="HYDROXYPYRUVATE ISOMERASE"/>
    <property type="match status" value="1"/>
</dbReference>
<dbReference type="InterPro" id="IPR013022">
    <property type="entry name" value="Xyl_isomerase-like_TIM-brl"/>
</dbReference>
<evidence type="ECO:0000313" key="2">
    <source>
        <dbReference type="EMBL" id="MRH41604.1"/>
    </source>
</evidence>
<keyword evidence="3" id="KW-1185">Reference proteome</keyword>
<feature type="domain" description="Xylose isomerase-like TIM barrel" evidence="1">
    <location>
        <begin position="25"/>
        <end position="261"/>
    </location>
</feature>
<gene>
    <name evidence="2" type="ORF">GH741_02820</name>
</gene>
<protein>
    <submittedName>
        <fullName evidence="2">TIM barrel protein</fullName>
    </submittedName>
</protein>
<organism evidence="2 3">
    <name type="scientific">Aquibacillus halophilus</name>
    <dbReference type="NCBI Taxonomy" id="930132"/>
    <lineage>
        <taxon>Bacteria</taxon>
        <taxon>Bacillati</taxon>
        <taxon>Bacillota</taxon>
        <taxon>Bacilli</taxon>
        <taxon>Bacillales</taxon>
        <taxon>Bacillaceae</taxon>
        <taxon>Aquibacillus</taxon>
    </lineage>
</organism>
<dbReference type="AlphaFoldDB" id="A0A6A8D7N5"/>
<accession>A0A6A8D7N5</accession>
<evidence type="ECO:0000259" key="1">
    <source>
        <dbReference type="Pfam" id="PF01261"/>
    </source>
</evidence>
<proteinExistence type="predicted"/>
<dbReference type="EMBL" id="WJNG01000002">
    <property type="protein sequence ID" value="MRH41604.1"/>
    <property type="molecule type" value="Genomic_DNA"/>
</dbReference>
<dbReference type="Proteomes" id="UP000799092">
    <property type="component" value="Unassembled WGS sequence"/>
</dbReference>
<dbReference type="InterPro" id="IPR036237">
    <property type="entry name" value="Xyl_isomerase-like_sf"/>
</dbReference>
<dbReference type="Gene3D" id="3.20.20.150">
    <property type="entry name" value="Divalent-metal-dependent TIM barrel enzymes"/>
    <property type="match status" value="1"/>
</dbReference>
<dbReference type="PANTHER" id="PTHR12110:SF41">
    <property type="entry name" value="INOSOSE DEHYDRATASE"/>
    <property type="match status" value="1"/>
</dbReference>
<dbReference type="RefSeq" id="WP_153735243.1">
    <property type="nucleotide sequence ID" value="NZ_WJNG01000002.1"/>
</dbReference>
<name>A0A6A8D7N5_9BACI</name>
<evidence type="ECO:0000313" key="3">
    <source>
        <dbReference type="Proteomes" id="UP000799092"/>
    </source>
</evidence>
<reference evidence="2" key="1">
    <citation type="submission" date="2019-11" db="EMBL/GenBank/DDBJ databases">
        <authorList>
            <person name="Li J."/>
        </authorList>
    </citation>
    <scope>NUCLEOTIDE SEQUENCE</scope>
    <source>
        <strain evidence="2">B6B</strain>
    </source>
</reference>
<dbReference type="Pfam" id="PF01261">
    <property type="entry name" value="AP_endonuc_2"/>
    <property type="match status" value="1"/>
</dbReference>